<evidence type="ECO:0000256" key="11">
    <source>
        <dbReference type="SAM" id="Phobius"/>
    </source>
</evidence>
<dbReference type="Pfam" id="PF25293">
    <property type="entry name" value="Beta-prop_EMC1_N"/>
    <property type="match status" value="1"/>
</dbReference>
<comment type="caution">
    <text evidence="15">The sequence shown here is derived from an EMBL/GenBank/DDBJ whole genome shotgun (WGS) entry which is preliminary data.</text>
</comment>
<evidence type="ECO:0000256" key="2">
    <source>
        <dbReference type="ARBA" id="ARBA00007904"/>
    </source>
</evidence>
<evidence type="ECO:0000256" key="12">
    <source>
        <dbReference type="SAM" id="SignalP"/>
    </source>
</evidence>
<dbReference type="PANTHER" id="PTHR21573:SF0">
    <property type="entry name" value="ER MEMBRANE PROTEIN COMPLEX SUBUNIT 1"/>
    <property type="match status" value="1"/>
</dbReference>
<feature type="domain" description="EMC1 first beta-propeller" evidence="14">
    <location>
        <begin position="18"/>
        <end position="430"/>
    </location>
</feature>
<keyword evidence="9 11" id="KW-0472">Membrane</keyword>
<keyword evidence="6 12" id="KW-0732">Signal</keyword>
<dbReference type="Proteomes" id="UP000192596">
    <property type="component" value="Unassembled WGS sequence"/>
</dbReference>
<proteinExistence type="inferred from homology"/>
<protein>
    <recommendedName>
        <fullName evidence="4">ER membrane protein complex subunit 1</fullName>
    </recommendedName>
</protein>
<organism evidence="15 16">
    <name type="scientific">Cryoendolithus antarcticus</name>
    <dbReference type="NCBI Taxonomy" id="1507870"/>
    <lineage>
        <taxon>Eukaryota</taxon>
        <taxon>Fungi</taxon>
        <taxon>Dikarya</taxon>
        <taxon>Ascomycota</taxon>
        <taxon>Pezizomycotina</taxon>
        <taxon>Dothideomycetes</taxon>
        <taxon>Dothideomycetidae</taxon>
        <taxon>Cladosporiales</taxon>
        <taxon>Cladosporiaceae</taxon>
        <taxon>Cryoendolithus</taxon>
    </lineage>
</organism>
<dbReference type="STRING" id="1507870.A0A1V8T3V4"/>
<dbReference type="EMBL" id="NAJO01000017">
    <property type="protein sequence ID" value="OQO06097.1"/>
    <property type="molecule type" value="Genomic_DNA"/>
</dbReference>
<evidence type="ECO:0000256" key="4">
    <source>
        <dbReference type="ARBA" id="ARBA00020824"/>
    </source>
</evidence>
<feature type="chain" id="PRO_5010723363" description="ER membrane protein complex subunit 1" evidence="12">
    <location>
        <begin position="19"/>
        <end position="928"/>
    </location>
</feature>
<dbReference type="Pfam" id="PF07774">
    <property type="entry name" value="EMC1_C"/>
    <property type="match status" value="1"/>
</dbReference>
<comment type="similarity">
    <text evidence="2">Belongs to the EMC1 family.</text>
</comment>
<evidence type="ECO:0000256" key="5">
    <source>
        <dbReference type="ARBA" id="ARBA00022692"/>
    </source>
</evidence>
<evidence type="ECO:0000256" key="6">
    <source>
        <dbReference type="ARBA" id="ARBA00022729"/>
    </source>
</evidence>
<gene>
    <name evidence="15" type="ORF">B0A48_08685</name>
</gene>
<reference evidence="16" key="1">
    <citation type="submission" date="2017-03" db="EMBL/GenBank/DDBJ databases">
        <title>Genomes of endolithic fungi from Antarctica.</title>
        <authorList>
            <person name="Coleine C."/>
            <person name="Masonjones S."/>
            <person name="Stajich J.E."/>
        </authorList>
    </citation>
    <scope>NUCLEOTIDE SEQUENCE [LARGE SCALE GENOMIC DNA]</scope>
    <source>
        <strain evidence="16">CCFEE 5527</strain>
    </source>
</reference>
<dbReference type="InterPro" id="IPR011678">
    <property type="entry name" value="EMC1_C"/>
</dbReference>
<feature type="signal peptide" evidence="12">
    <location>
        <begin position="1"/>
        <end position="18"/>
    </location>
</feature>
<comment type="subcellular location">
    <subcellularLocation>
        <location evidence="1">Endoplasmic reticulum membrane</location>
        <topology evidence="1">Single-pass type I membrane protein</topology>
    </subcellularLocation>
</comment>
<dbReference type="FunCoup" id="A0A1V8T3V4">
    <property type="interactions" value="1467"/>
</dbReference>
<evidence type="ECO:0000313" key="15">
    <source>
        <dbReference type="EMBL" id="OQO06097.1"/>
    </source>
</evidence>
<dbReference type="AlphaFoldDB" id="A0A1V8T3V4"/>
<dbReference type="InterPro" id="IPR058545">
    <property type="entry name" value="Beta-prop_EMC1_1st"/>
</dbReference>
<evidence type="ECO:0000256" key="10">
    <source>
        <dbReference type="ARBA" id="ARBA00023180"/>
    </source>
</evidence>
<dbReference type="InterPro" id="IPR026895">
    <property type="entry name" value="EMC1"/>
</dbReference>
<dbReference type="InterPro" id="IPR011047">
    <property type="entry name" value="Quinoprotein_ADH-like_sf"/>
</dbReference>
<evidence type="ECO:0000259" key="13">
    <source>
        <dbReference type="Pfam" id="PF07774"/>
    </source>
</evidence>
<dbReference type="PANTHER" id="PTHR21573">
    <property type="entry name" value="ER MEMBRANE PROTEIN COMPLEX SUBUNIT 1"/>
    <property type="match status" value="1"/>
</dbReference>
<keyword evidence="10" id="KW-0325">Glycoprotein</keyword>
<dbReference type="GO" id="GO:0072546">
    <property type="term" value="C:EMC complex"/>
    <property type="evidence" value="ECO:0007669"/>
    <property type="project" value="InterPro"/>
</dbReference>
<evidence type="ECO:0000313" key="16">
    <source>
        <dbReference type="Proteomes" id="UP000192596"/>
    </source>
</evidence>
<keyword evidence="16" id="KW-1185">Reference proteome</keyword>
<keyword evidence="7" id="KW-0256">Endoplasmic reticulum</keyword>
<evidence type="ECO:0000256" key="7">
    <source>
        <dbReference type="ARBA" id="ARBA00022824"/>
    </source>
</evidence>
<keyword evidence="8 11" id="KW-1133">Transmembrane helix</keyword>
<dbReference type="SUPFAM" id="SSF50998">
    <property type="entry name" value="Quinoprotein alcohol dehydrogenase-like"/>
    <property type="match status" value="1"/>
</dbReference>
<dbReference type="OrthoDB" id="28092at2759"/>
<name>A0A1V8T3V4_9PEZI</name>
<dbReference type="InParanoid" id="A0A1V8T3V4"/>
<comment type="subunit">
    <text evidence="3">Component of the ER membrane protein complex (EMC).</text>
</comment>
<feature type="transmembrane region" description="Helical" evidence="11">
    <location>
        <begin position="896"/>
        <end position="916"/>
    </location>
</feature>
<evidence type="ECO:0000256" key="1">
    <source>
        <dbReference type="ARBA" id="ARBA00004115"/>
    </source>
</evidence>
<accession>A0A1V8T3V4</accession>
<feature type="domain" description="ER membrane protein complex subunit 1 C-terminal" evidence="13">
    <location>
        <begin position="707"/>
        <end position="925"/>
    </location>
</feature>
<sequence length="928" mass="100162">MLLPIYAAVVLLLRPALAVFADEAWTVDYHHALLGLPKQSTTFFHRPDPNSRASLIYTLSEQGVIGAVNPRDGAVVWRHLLNSTNDASQPSFLRAGDAQDAVVSGLGGQVTAFSAADGRVDWQHIAPDALVDLEILELEDGRGTPGAKDTLCMSAGQHPSVQRLDGATGAVKWEHKIESGDMPYQVSASTTEVFAILLHKTVLGYVKINVVTLDPVTGRKTDEYTLSSENELATAATIVAVGANSASPIIAWTDSAYKTLRINVIGKKAIVDFPINTLGGRPPQRVALHAPYLTTSLAHFLVHYQSLDADWAEVYHVDVKNGRIEKAYDLPKIEGRSSFSTSTNGANVYFTRVTKDHVFTVASTSHGILGRWNVDSTTSSLTDGTARPVHAASEVSVKGESVSAVRSAVLLSSGEWLLLRDGSPQWTRPEILAGTVSAAFALPSEVSDLVNELQEEAHSNPVSAYVHRITRHIGDIQKLPLLLAALPQRFVHGFLGTGSDGSDTFGFHKIIVSATSDGHLVAVNAGRPSDVLWSSAAVILSSGQVWNARVESAAPGIVRVLDDISPMPTFFNASTGAAIGEDEVTSDAALPTSVEVDFTLKDGQLYGTTASQSGHNELWHFGLQKGETILSLTPRPVNDPVASIGKVLGDRKVLYKYLNPNLALLATTYAGQSRLSIYVLNTVSGAILYSNSHQNIDLAAPIAATLSENWFAYSYTAESTSTAPKGHQLVVGELFESLTSNDRGLLNAATNVSSLASSTQPLTLTQTYHIPESISKMSVTQTRQGITSRQLLAVLADSNAIVGIPRGVIDPRRPVNREPTKDEQMEGLFRYTPVLDFDPKWYLNHRREILGVKDVITSPAILESTSLVYAYGLDVFGTRLNPSFNFDMLGKDFNKFQMLATVAALAVATFVVAPLVQRKQINQRWQFA</sequence>
<dbReference type="Gene3D" id="2.130.10.10">
    <property type="entry name" value="YVTN repeat-like/Quinoprotein amine dehydrogenase"/>
    <property type="match status" value="1"/>
</dbReference>
<dbReference type="GO" id="GO:0034975">
    <property type="term" value="P:protein folding in endoplasmic reticulum"/>
    <property type="evidence" value="ECO:0007669"/>
    <property type="project" value="TreeGrafter"/>
</dbReference>
<evidence type="ECO:0000256" key="8">
    <source>
        <dbReference type="ARBA" id="ARBA00022989"/>
    </source>
</evidence>
<dbReference type="InterPro" id="IPR015943">
    <property type="entry name" value="WD40/YVTN_repeat-like_dom_sf"/>
</dbReference>
<evidence type="ECO:0000259" key="14">
    <source>
        <dbReference type="Pfam" id="PF25293"/>
    </source>
</evidence>
<evidence type="ECO:0000256" key="9">
    <source>
        <dbReference type="ARBA" id="ARBA00023136"/>
    </source>
</evidence>
<evidence type="ECO:0000256" key="3">
    <source>
        <dbReference type="ARBA" id="ARBA00011276"/>
    </source>
</evidence>
<keyword evidence="5 11" id="KW-0812">Transmembrane</keyword>